<organism evidence="2">
    <name type="scientific">Rhipicephalus microplus</name>
    <name type="common">Cattle tick</name>
    <name type="synonym">Boophilus microplus</name>
    <dbReference type="NCBI Taxonomy" id="6941"/>
    <lineage>
        <taxon>Eukaryota</taxon>
        <taxon>Metazoa</taxon>
        <taxon>Ecdysozoa</taxon>
        <taxon>Arthropoda</taxon>
        <taxon>Chelicerata</taxon>
        <taxon>Arachnida</taxon>
        <taxon>Acari</taxon>
        <taxon>Parasitiformes</taxon>
        <taxon>Ixodida</taxon>
        <taxon>Ixodoidea</taxon>
        <taxon>Ixodidae</taxon>
        <taxon>Rhipicephalinae</taxon>
        <taxon>Rhipicephalus</taxon>
        <taxon>Boophilus</taxon>
    </lineage>
</organism>
<sequence length="67" mass="7330">MRLSTLSCVLLSSAAAYHSSPSSATIHANSQPSLVQSCTIMYHTISLQTKYKCFLQTESTPLTINEH</sequence>
<feature type="signal peptide" evidence="1">
    <location>
        <begin position="1"/>
        <end position="16"/>
    </location>
</feature>
<proteinExistence type="predicted"/>
<accession>A0A6G5A080</accession>
<evidence type="ECO:0000313" key="2">
    <source>
        <dbReference type="EMBL" id="NIE44412.1"/>
    </source>
</evidence>
<reference evidence="2" key="1">
    <citation type="submission" date="2020-03" db="EMBL/GenBank/DDBJ databases">
        <title>A transcriptome and proteome of the tick Rhipicephalus microplus shaped by the genetic composition of its hosts and developmental stage.</title>
        <authorList>
            <person name="Garcia G.R."/>
            <person name="Ribeiro J.M.C."/>
            <person name="Maruyama S.R."/>
            <person name="Gardinasse L.G."/>
            <person name="Nelson K."/>
            <person name="Ferreira B.R."/>
            <person name="Andrade T.G."/>
            <person name="Santos I.K.F.M."/>
        </authorList>
    </citation>
    <scope>NUCLEOTIDE SEQUENCE</scope>
    <source>
        <strain evidence="2">NSGR</strain>
        <tissue evidence="2">Salivary glands</tissue>
    </source>
</reference>
<name>A0A6G5A080_RHIMP</name>
<dbReference type="AlphaFoldDB" id="A0A6G5A080"/>
<dbReference type="EMBL" id="GIKN01002139">
    <property type="protein sequence ID" value="NIE44412.1"/>
    <property type="molecule type" value="Transcribed_RNA"/>
</dbReference>
<evidence type="ECO:0000256" key="1">
    <source>
        <dbReference type="SAM" id="SignalP"/>
    </source>
</evidence>
<feature type="chain" id="PRO_5026153588" evidence="1">
    <location>
        <begin position="17"/>
        <end position="67"/>
    </location>
</feature>
<keyword evidence="1" id="KW-0732">Signal</keyword>
<protein>
    <submittedName>
        <fullName evidence="2">Putative secreted protein</fullName>
    </submittedName>
</protein>